<dbReference type="InterPro" id="IPR050079">
    <property type="entry name" value="DEAD_box_RNA_helicase"/>
</dbReference>
<reference evidence="12" key="1">
    <citation type="journal article" date="2021" name="PeerJ">
        <title>Extensive microbial diversity within the chicken gut microbiome revealed by metagenomics and culture.</title>
        <authorList>
            <person name="Gilroy R."/>
            <person name="Ravi A."/>
            <person name="Getino M."/>
            <person name="Pursley I."/>
            <person name="Horton D.L."/>
            <person name="Alikhan N.F."/>
            <person name="Baker D."/>
            <person name="Gharbi K."/>
            <person name="Hall N."/>
            <person name="Watson M."/>
            <person name="Adriaenssens E.M."/>
            <person name="Foster-Nyarko E."/>
            <person name="Jarju S."/>
            <person name="Secka A."/>
            <person name="Antonio M."/>
            <person name="Oren A."/>
            <person name="Chaudhuri R.R."/>
            <person name="La Ragione R."/>
            <person name="Hildebrand F."/>
            <person name="Pallen M.J."/>
        </authorList>
    </citation>
    <scope>NUCLEOTIDE SEQUENCE</scope>
    <source>
        <strain evidence="12">Gambia15-2214</strain>
    </source>
</reference>
<evidence type="ECO:0000256" key="4">
    <source>
        <dbReference type="ARBA" id="ARBA00022840"/>
    </source>
</evidence>
<dbReference type="InterPro" id="IPR000629">
    <property type="entry name" value="RNA-helicase_DEAD-box_CS"/>
</dbReference>
<feature type="region of interest" description="Disordered" evidence="8">
    <location>
        <begin position="396"/>
        <end position="433"/>
    </location>
</feature>
<dbReference type="Gene3D" id="3.40.50.300">
    <property type="entry name" value="P-loop containing nucleotide triphosphate hydrolases"/>
    <property type="match status" value="2"/>
</dbReference>
<proteinExistence type="inferred from homology"/>
<dbReference type="GO" id="GO:0005829">
    <property type="term" value="C:cytosol"/>
    <property type="evidence" value="ECO:0007669"/>
    <property type="project" value="TreeGrafter"/>
</dbReference>
<comment type="caution">
    <text evidence="12">The sequence shown here is derived from an EMBL/GenBank/DDBJ whole genome shotgun (WGS) entry which is preliminary data.</text>
</comment>
<keyword evidence="2 7" id="KW-0378">Hydrolase</keyword>
<dbReference type="GO" id="GO:0003724">
    <property type="term" value="F:RNA helicase activity"/>
    <property type="evidence" value="ECO:0007669"/>
    <property type="project" value="InterPro"/>
</dbReference>
<evidence type="ECO:0000256" key="7">
    <source>
        <dbReference type="RuleBase" id="RU000492"/>
    </source>
</evidence>
<evidence type="ECO:0000256" key="2">
    <source>
        <dbReference type="ARBA" id="ARBA00022801"/>
    </source>
</evidence>
<evidence type="ECO:0000259" key="9">
    <source>
        <dbReference type="PROSITE" id="PS51192"/>
    </source>
</evidence>
<evidence type="ECO:0000313" key="12">
    <source>
        <dbReference type="EMBL" id="MBU3849688.1"/>
    </source>
</evidence>
<evidence type="ECO:0000256" key="1">
    <source>
        <dbReference type="ARBA" id="ARBA00022741"/>
    </source>
</evidence>
<dbReference type="GO" id="GO:0003676">
    <property type="term" value="F:nucleic acid binding"/>
    <property type="evidence" value="ECO:0007669"/>
    <property type="project" value="InterPro"/>
</dbReference>
<feature type="compositionally biased region" description="Basic and acidic residues" evidence="8">
    <location>
        <begin position="396"/>
        <end position="405"/>
    </location>
</feature>
<feature type="short sequence motif" description="Q motif" evidence="6">
    <location>
        <begin position="1"/>
        <end position="29"/>
    </location>
</feature>
<feature type="compositionally biased region" description="Basic residues" evidence="8">
    <location>
        <begin position="421"/>
        <end position="433"/>
    </location>
</feature>
<evidence type="ECO:0000256" key="8">
    <source>
        <dbReference type="SAM" id="MobiDB-lite"/>
    </source>
</evidence>
<dbReference type="PANTHER" id="PTHR47959:SF10">
    <property type="entry name" value="ATP-DEPENDENT RNA HELICASE RHLB"/>
    <property type="match status" value="1"/>
</dbReference>
<evidence type="ECO:0000313" key="13">
    <source>
        <dbReference type="Proteomes" id="UP000823914"/>
    </source>
</evidence>
<evidence type="ECO:0000256" key="6">
    <source>
        <dbReference type="PROSITE-ProRule" id="PRU00552"/>
    </source>
</evidence>
<dbReference type="PROSITE" id="PS51192">
    <property type="entry name" value="HELICASE_ATP_BIND_1"/>
    <property type="match status" value="1"/>
</dbReference>
<dbReference type="PROSITE" id="PS51194">
    <property type="entry name" value="HELICASE_CTER"/>
    <property type="match status" value="1"/>
</dbReference>
<evidence type="ECO:0000256" key="5">
    <source>
        <dbReference type="ARBA" id="ARBA00038437"/>
    </source>
</evidence>
<dbReference type="InterPro" id="IPR014001">
    <property type="entry name" value="Helicase_ATP-bd"/>
</dbReference>
<dbReference type="Pfam" id="PF00270">
    <property type="entry name" value="DEAD"/>
    <property type="match status" value="1"/>
</dbReference>
<dbReference type="InterPro" id="IPR027417">
    <property type="entry name" value="P-loop_NTPase"/>
</dbReference>
<dbReference type="GO" id="GO:0016787">
    <property type="term" value="F:hydrolase activity"/>
    <property type="evidence" value="ECO:0007669"/>
    <property type="project" value="UniProtKB-KW"/>
</dbReference>
<dbReference type="PROSITE" id="PS00039">
    <property type="entry name" value="DEAD_ATP_HELICASE"/>
    <property type="match status" value="1"/>
</dbReference>
<dbReference type="AlphaFoldDB" id="A0A9E2L2S6"/>
<dbReference type="InterPro" id="IPR044742">
    <property type="entry name" value="DEAD/DEAH_RhlB"/>
</dbReference>
<dbReference type="SUPFAM" id="SSF52540">
    <property type="entry name" value="P-loop containing nucleoside triphosphate hydrolases"/>
    <property type="match status" value="1"/>
</dbReference>
<dbReference type="InterPro" id="IPR014014">
    <property type="entry name" value="RNA_helicase_DEAD_Q_motif"/>
</dbReference>
<keyword evidence="3 7" id="KW-0347">Helicase</keyword>
<accession>A0A9E2L2S6</accession>
<feature type="domain" description="Helicase ATP-binding" evidence="9">
    <location>
        <begin position="32"/>
        <end position="206"/>
    </location>
</feature>
<organism evidence="12 13">
    <name type="scientific">Candidatus Treponema excrementipullorum</name>
    <dbReference type="NCBI Taxonomy" id="2838768"/>
    <lineage>
        <taxon>Bacteria</taxon>
        <taxon>Pseudomonadati</taxon>
        <taxon>Spirochaetota</taxon>
        <taxon>Spirochaetia</taxon>
        <taxon>Spirochaetales</taxon>
        <taxon>Treponemataceae</taxon>
        <taxon>Treponema</taxon>
    </lineage>
</organism>
<keyword evidence="4 7" id="KW-0067">ATP-binding</keyword>
<dbReference type="EMBL" id="JAHLFV010000086">
    <property type="protein sequence ID" value="MBU3849688.1"/>
    <property type="molecule type" value="Genomic_DNA"/>
</dbReference>
<feature type="domain" description="Helicase C-terminal" evidence="10">
    <location>
        <begin position="217"/>
        <end position="377"/>
    </location>
</feature>
<dbReference type="PROSITE" id="PS51195">
    <property type="entry name" value="Q_MOTIF"/>
    <property type="match status" value="1"/>
</dbReference>
<dbReference type="CDD" id="cd18787">
    <property type="entry name" value="SF2_C_DEAD"/>
    <property type="match status" value="1"/>
</dbReference>
<feature type="compositionally biased region" description="Basic and acidic residues" evidence="8">
    <location>
        <begin position="514"/>
        <end position="528"/>
    </location>
</feature>
<dbReference type="GO" id="GO:0005524">
    <property type="term" value="F:ATP binding"/>
    <property type="evidence" value="ECO:0007669"/>
    <property type="project" value="UniProtKB-KW"/>
</dbReference>
<sequence length="562" mass="62849">MNFTDFNLHESLLKGVENAHYVSCTPVQDEVLKTALQGSDVYVQSQTGTGKTAAFLITIIQEMLSQPEVKSKKALVLVPTRELAVQVEEEAKVLLSGVNFCVGSFYGGVGYTNQVNLLKKGVDIIVGTPGRVIDLQESGAMDLSSVGYLVIDEADRMFDMGFYPELRKLIKVLPSSDSRQTMLFSATLNTYVKNLAWEYTREAVEITIEPEVVAVEEIHQMMYHVSSDAKMRLLLGILQSENPESLIIFCNTKKSCEIVSKRLSLNSIENEFIIGDLPQTKRLQVLDSFKRGALRCLVATDVAARGIDVDDLAMVVNYDLPVEAENYVHRIGRTARAGKQGKAYSFCSEQDVYNLPAIERYLGATIPSVVAYEEMMAEDKSAGVSLRLENYRERGNFERKRDNGRKSIGKTGSDKRDSKKTAPKTKNVGKKKNYSYQNEVDLSGLSFEERMKLYKEKYGGNQTATSEEKLSNSTVAESSKDFEKSSAGAQKGGNSAKSEMRKTRRGNNQYSRKNRSDTYRQHTEESRKNIKLSETTDKKTGALETKKTGFFDKLKKLFTKGK</sequence>
<evidence type="ECO:0000259" key="10">
    <source>
        <dbReference type="PROSITE" id="PS51194"/>
    </source>
</evidence>
<feature type="compositionally biased region" description="Polar residues" evidence="8">
    <location>
        <begin position="460"/>
        <end position="477"/>
    </location>
</feature>
<dbReference type="CDD" id="cd00268">
    <property type="entry name" value="DEADc"/>
    <property type="match status" value="1"/>
</dbReference>
<comment type="similarity">
    <text evidence="5 7">Belongs to the DEAD box helicase family.</text>
</comment>
<dbReference type="SMART" id="SM00487">
    <property type="entry name" value="DEXDc"/>
    <property type="match status" value="1"/>
</dbReference>
<feature type="region of interest" description="Disordered" evidence="8">
    <location>
        <begin position="459"/>
        <end position="542"/>
    </location>
</feature>
<dbReference type="InterPro" id="IPR001650">
    <property type="entry name" value="Helicase_C-like"/>
</dbReference>
<name>A0A9E2L2S6_9SPIR</name>
<dbReference type="PANTHER" id="PTHR47959">
    <property type="entry name" value="ATP-DEPENDENT RNA HELICASE RHLE-RELATED"/>
    <property type="match status" value="1"/>
</dbReference>
<protein>
    <submittedName>
        <fullName evidence="12">DEAD/DEAH box helicase</fullName>
    </submittedName>
</protein>
<keyword evidence="1 7" id="KW-0547">Nucleotide-binding</keyword>
<gene>
    <name evidence="12" type="ORF">IAA16_03900</name>
</gene>
<reference evidence="12" key="2">
    <citation type="submission" date="2021-04" db="EMBL/GenBank/DDBJ databases">
        <authorList>
            <person name="Gilroy R."/>
        </authorList>
    </citation>
    <scope>NUCLEOTIDE SEQUENCE</scope>
    <source>
        <strain evidence="12">Gambia15-2214</strain>
    </source>
</reference>
<evidence type="ECO:0000256" key="3">
    <source>
        <dbReference type="ARBA" id="ARBA00022806"/>
    </source>
</evidence>
<dbReference type="Proteomes" id="UP000823914">
    <property type="component" value="Unassembled WGS sequence"/>
</dbReference>
<feature type="domain" description="DEAD-box RNA helicase Q" evidence="11">
    <location>
        <begin position="1"/>
        <end position="29"/>
    </location>
</feature>
<dbReference type="InterPro" id="IPR011545">
    <property type="entry name" value="DEAD/DEAH_box_helicase_dom"/>
</dbReference>
<evidence type="ECO:0000259" key="11">
    <source>
        <dbReference type="PROSITE" id="PS51195"/>
    </source>
</evidence>
<dbReference type="Pfam" id="PF00271">
    <property type="entry name" value="Helicase_C"/>
    <property type="match status" value="1"/>
</dbReference>
<dbReference type="SMART" id="SM00490">
    <property type="entry name" value="HELICc"/>
    <property type="match status" value="1"/>
</dbReference>